<dbReference type="EMBL" id="DACSXJ010000037">
    <property type="protein sequence ID" value="HAT3899787.1"/>
    <property type="molecule type" value="Genomic_DNA"/>
</dbReference>
<reference evidence="2" key="4">
    <citation type="submission" date="2021-07" db="EMBL/GenBank/DDBJ databases">
        <authorList>
            <consortium name="Clinical and Environmental Microbiology Branch: Whole genome sequencing antimicrobial resistance pathogens in the healthcare setting"/>
        </authorList>
    </citation>
    <scope>NUCLEOTIDE SEQUENCE</scope>
    <source>
        <strain evidence="2">2021DK-00049</strain>
    </source>
</reference>
<reference evidence="1" key="1">
    <citation type="journal article" date="2015" name="J. Antimicrob. Chemother.">
        <title>Coexistence of a novel KPC-2-encoding MDR plasmid and an NDM-1-encoding pNDM-HN380-like plasmid in a clinical isolate of Citrobacter freundii.</title>
        <authorList>
            <person name="Feng J."/>
            <person name="Qiu Y."/>
            <person name="Yin Z."/>
            <person name="Chen W."/>
            <person name="Yang H."/>
            <person name="Yang W."/>
            <person name="Wang J."/>
            <person name="Gao Y."/>
            <person name="Zhou D."/>
        </authorList>
    </citation>
    <scope>NUCLEOTIDE SEQUENCE</scope>
    <source>
        <strain evidence="1">112298</strain>
        <plasmid evidence="1">p112298-KPC</plasmid>
    </source>
</reference>
<dbReference type="GeneID" id="39724714"/>
<dbReference type="EMBL" id="ABBJDF010000052">
    <property type="protein sequence ID" value="EHT9942171.1"/>
    <property type="molecule type" value="Genomic_DNA"/>
</dbReference>
<reference evidence="4" key="5">
    <citation type="submission" date="2023-10" db="EMBL/GenBank/DDBJ databases">
        <title>Fecal carriage and genetic characteristics of carbapenem-resistant Enterobacterales among healthy adults from four provinces of China.</title>
        <authorList>
            <person name="Li Y."/>
            <person name="Zhang R."/>
        </authorList>
    </citation>
    <scope>NUCLEOTIDE SEQUENCE</scope>
    <source>
        <strain evidence="4">HN-136</strain>
    </source>
</reference>
<dbReference type="Proteomes" id="UP001278087">
    <property type="component" value="Unassembled WGS sequence"/>
</dbReference>
<dbReference type="AlphaFoldDB" id="A0A0K2CSG1"/>
<evidence type="ECO:0000313" key="4">
    <source>
        <dbReference type="EMBL" id="MDW2761007.1"/>
    </source>
</evidence>
<dbReference type="Proteomes" id="UP000855471">
    <property type="component" value="Unassembled WGS sequence"/>
</dbReference>
<dbReference type="EMBL" id="KP987215">
    <property type="protein sequence ID" value="ALA08760.1"/>
    <property type="molecule type" value="Genomic_DNA"/>
</dbReference>
<accession>A0A0K2CSG1</accession>
<sequence length="48" mass="5528">MIFDPQIVAQAKAFVNALKSGRRAHVPALRFEYWQQFMTTVNAELGYI</sequence>
<reference evidence="3" key="2">
    <citation type="journal article" date="2018" name="Genome Biol.">
        <title>SKESA: strategic k-mer extension for scrupulous assemblies.</title>
        <authorList>
            <person name="Souvorov A."/>
            <person name="Agarwala R."/>
            <person name="Lipman D.J."/>
        </authorList>
    </citation>
    <scope>NUCLEOTIDE SEQUENCE</scope>
    <source>
        <strain evidence="3">O50</strain>
    </source>
</reference>
<keyword evidence="1" id="KW-0614">Plasmid</keyword>
<evidence type="ECO:0000313" key="2">
    <source>
        <dbReference type="EMBL" id="EHT9942171.1"/>
    </source>
</evidence>
<proteinExistence type="predicted"/>
<evidence type="ECO:0000313" key="1">
    <source>
        <dbReference type="EMBL" id="ALA08760.1"/>
    </source>
</evidence>
<organism evidence="1">
    <name type="scientific">Citrobacter freundii</name>
    <dbReference type="NCBI Taxonomy" id="546"/>
    <lineage>
        <taxon>Bacteria</taxon>
        <taxon>Pseudomonadati</taxon>
        <taxon>Pseudomonadota</taxon>
        <taxon>Gammaproteobacteria</taxon>
        <taxon>Enterobacterales</taxon>
        <taxon>Enterobacteriaceae</taxon>
        <taxon>Citrobacter</taxon>
        <taxon>Citrobacter freundii complex</taxon>
    </lineage>
</organism>
<name>A0A0K2CSG1_CITFR</name>
<dbReference type="RefSeq" id="WP_048227658.1">
    <property type="nucleotide sequence ID" value="NZ_CM008470.1"/>
</dbReference>
<gene>
    <name evidence="3" type="ORF">I9Y29_004267</name>
    <name evidence="2" type="ORF">KY227_005347</name>
    <name evidence="1" type="ORF">p112298KPC_081</name>
    <name evidence="4" type="ORF">RYZ67_21350</name>
</gene>
<reference evidence="3" key="3">
    <citation type="submission" date="2020-09" db="EMBL/GenBank/DDBJ databases">
        <authorList>
            <consortium name="NCBI Pathogen Detection Project"/>
        </authorList>
    </citation>
    <scope>NUCLEOTIDE SEQUENCE</scope>
    <source>
        <strain evidence="3">O50</strain>
    </source>
</reference>
<geneLocation type="plasmid" evidence="1">
    <name>p112298-KPC</name>
</geneLocation>
<dbReference type="EMBL" id="JAWPBU010000034">
    <property type="protein sequence ID" value="MDW2761007.1"/>
    <property type="molecule type" value="Genomic_DNA"/>
</dbReference>
<protein>
    <submittedName>
        <fullName evidence="2">Succinate dehydrogenase flavoprotein subunit</fullName>
    </submittedName>
</protein>
<evidence type="ECO:0000313" key="3">
    <source>
        <dbReference type="EMBL" id="HAT3899787.1"/>
    </source>
</evidence>